<feature type="transmembrane region" description="Helical" evidence="11">
    <location>
        <begin position="21"/>
        <end position="40"/>
    </location>
</feature>
<evidence type="ECO:0000256" key="9">
    <source>
        <dbReference type="ARBA" id="ARBA00023136"/>
    </source>
</evidence>
<evidence type="ECO:0000256" key="11">
    <source>
        <dbReference type="SAM" id="Phobius"/>
    </source>
</evidence>
<keyword evidence="7" id="KW-0653">Protein transport</keyword>
<evidence type="ECO:0000256" key="6">
    <source>
        <dbReference type="ARBA" id="ARBA00022692"/>
    </source>
</evidence>
<reference evidence="13 14" key="1">
    <citation type="submission" date="2020-05" db="EMBL/GenBank/DDBJ databases">
        <title>Horizontal transmission and recombination maintain forever young bacterial symbiont genomes.</title>
        <authorList>
            <person name="Russell S.L."/>
            <person name="Pepper-Tunick E."/>
            <person name="Svedberg J."/>
            <person name="Byrne A."/>
            <person name="Ruelas Castillo J."/>
            <person name="Vollmers C."/>
            <person name="Beinart R.A."/>
            <person name="Corbett-Detig R."/>
        </authorList>
    </citation>
    <scope>NUCLEOTIDE SEQUENCE [LARGE SCALE GENOMIC DNA]</scope>
    <source>
        <strain evidence="13">Santa_Monica_outfall</strain>
    </source>
</reference>
<dbReference type="NCBIfam" id="TIGR01713">
    <property type="entry name" value="typeII_sec_gspC"/>
    <property type="match status" value="1"/>
</dbReference>
<feature type="domain" description="Type II secretion system protein GspC N-terminal" evidence="12">
    <location>
        <begin position="30"/>
        <end position="168"/>
    </location>
</feature>
<evidence type="ECO:0000256" key="5">
    <source>
        <dbReference type="ARBA" id="ARBA00022519"/>
    </source>
</evidence>
<dbReference type="InterPro" id="IPR001639">
    <property type="entry name" value="T2SS_protein-GspC"/>
</dbReference>
<dbReference type="InterPro" id="IPR036034">
    <property type="entry name" value="PDZ_sf"/>
</dbReference>
<accession>A0A6N0I0L4</accession>
<dbReference type="SUPFAM" id="SSF50156">
    <property type="entry name" value="PDZ domain-like"/>
    <property type="match status" value="1"/>
</dbReference>
<keyword evidence="6 11" id="KW-0812">Transmembrane</keyword>
<evidence type="ECO:0000256" key="1">
    <source>
        <dbReference type="ARBA" id="ARBA00004533"/>
    </source>
</evidence>
<feature type="compositionally biased region" description="Low complexity" evidence="10">
    <location>
        <begin position="174"/>
        <end position="192"/>
    </location>
</feature>
<dbReference type="Proteomes" id="UP000509658">
    <property type="component" value="Chromosome"/>
</dbReference>
<dbReference type="KEGG" id="rev:HUE57_18150"/>
<evidence type="ECO:0000256" key="2">
    <source>
        <dbReference type="ARBA" id="ARBA00007986"/>
    </source>
</evidence>
<dbReference type="GO" id="GO:0015628">
    <property type="term" value="P:protein secretion by the type II secretion system"/>
    <property type="evidence" value="ECO:0007669"/>
    <property type="project" value="InterPro"/>
</dbReference>
<evidence type="ECO:0000256" key="7">
    <source>
        <dbReference type="ARBA" id="ARBA00022927"/>
    </source>
</evidence>
<dbReference type="GO" id="GO:0015627">
    <property type="term" value="C:type II protein secretion system complex"/>
    <property type="evidence" value="ECO:0007669"/>
    <property type="project" value="InterPro"/>
</dbReference>
<dbReference type="InterPro" id="IPR024961">
    <property type="entry name" value="T2SS_GspC_N"/>
</dbReference>
<protein>
    <submittedName>
        <fullName evidence="13">Type II secretion system protein GspC</fullName>
    </submittedName>
</protein>
<keyword evidence="8 11" id="KW-1133">Transmembrane helix</keyword>
<name>A0A6N0I0L4_9GAMM</name>
<comment type="subcellular location">
    <subcellularLocation>
        <location evidence="1">Cell inner membrane</location>
    </subcellularLocation>
</comment>
<dbReference type="GO" id="GO:0005886">
    <property type="term" value="C:plasma membrane"/>
    <property type="evidence" value="ECO:0007669"/>
    <property type="project" value="UniProtKB-SubCell"/>
</dbReference>
<organism evidence="13 14">
    <name type="scientific">Candidatus Reidiella endopervernicosa</name>
    <dbReference type="NCBI Taxonomy" id="2738883"/>
    <lineage>
        <taxon>Bacteria</taxon>
        <taxon>Pseudomonadati</taxon>
        <taxon>Pseudomonadota</taxon>
        <taxon>Gammaproteobacteria</taxon>
        <taxon>Candidatus Reidiella</taxon>
    </lineage>
</organism>
<evidence type="ECO:0000313" key="13">
    <source>
        <dbReference type="EMBL" id="QKQ27991.1"/>
    </source>
</evidence>
<keyword evidence="4" id="KW-1003">Cell membrane</keyword>
<sequence>MMATQVARLPTSLTKPDGAQRFIITLINLILVVLIAYQLAQLTWRFTAPEPEPQTRQQTIQQASAKHAAEHNSAEQIAALQLFGKVETQRVVTPQPMEQAPPTRLNLILRGLLAAASEATARAIIEAPGSGEHLYTVGDELPGGATLHQIENDHVVLERNGRLETLHLPKHRNTAATKPRSSSASRSTSTQRVDQRSSRAMTNIVREYRERLSSDLSTLSQRINLSPVNQNGSFKGFRINRIDSRERKLRQLGLRRGDTITAVNGIALDNPMRGMEVLQNLNSATELQIDILRNGSQKTFLYRVE</sequence>
<gene>
    <name evidence="13" type="primary">gspC</name>
    <name evidence="13" type="ORF">HUE57_18150</name>
</gene>
<dbReference type="EMBL" id="CP054491">
    <property type="protein sequence ID" value="QKQ27991.1"/>
    <property type="molecule type" value="Genomic_DNA"/>
</dbReference>
<evidence type="ECO:0000256" key="8">
    <source>
        <dbReference type="ARBA" id="ARBA00022989"/>
    </source>
</evidence>
<evidence type="ECO:0000259" key="12">
    <source>
        <dbReference type="Pfam" id="PF11356"/>
    </source>
</evidence>
<keyword evidence="3" id="KW-0813">Transport</keyword>
<evidence type="ECO:0000256" key="3">
    <source>
        <dbReference type="ARBA" id="ARBA00022448"/>
    </source>
</evidence>
<dbReference type="Gene3D" id="2.30.42.10">
    <property type="match status" value="1"/>
</dbReference>
<dbReference type="Pfam" id="PF11356">
    <property type="entry name" value="T2SSC"/>
    <property type="match status" value="1"/>
</dbReference>
<keyword evidence="9 11" id="KW-0472">Membrane</keyword>
<comment type="similarity">
    <text evidence="2">Belongs to the GSP C family.</text>
</comment>
<dbReference type="AlphaFoldDB" id="A0A6N0I0L4"/>
<evidence type="ECO:0000256" key="10">
    <source>
        <dbReference type="SAM" id="MobiDB-lite"/>
    </source>
</evidence>
<evidence type="ECO:0000256" key="4">
    <source>
        <dbReference type="ARBA" id="ARBA00022475"/>
    </source>
</evidence>
<proteinExistence type="inferred from homology"/>
<feature type="region of interest" description="Disordered" evidence="10">
    <location>
        <begin position="169"/>
        <end position="198"/>
    </location>
</feature>
<keyword evidence="14" id="KW-1185">Reference proteome</keyword>
<evidence type="ECO:0000313" key="14">
    <source>
        <dbReference type="Proteomes" id="UP000509658"/>
    </source>
</evidence>
<keyword evidence="5" id="KW-0997">Cell inner membrane</keyword>
<dbReference type="Gene3D" id="2.30.30.830">
    <property type="match status" value="1"/>
</dbReference>